<comment type="caution">
    <text evidence="1">The sequence shown here is derived from an EMBL/GenBank/DDBJ whole genome shotgun (WGS) entry which is preliminary data.</text>
</comment>
<proteinExistence type="predicted"/>
<keyword evidence="2" id="KW-1185">Reference proteome</keyword>
<sequence>RTVPPAGVSISGGLSNALDALSSPCIESLKEQYVLDENDKYESEFLSELTSFEKVDNSIVTKLQIYNKDIAQYKIIFLPESNEEVEWKQSEDSWSVIEDRIVKSISEIVSQDIKNLLEKYNESIKNSLTGINIDISKVAMTVNENTFSKQTDYNLEEIGLSNQKSEQRRAICWSHDAALSIKITGLDFRVGCGEVVGNPCFHNDNKYCEDREKLLKERDFRIYSTHWVNGLYLVDQVDRFEIPDNADQIDQLSSIIEVMLAFKFRVKKLKQYIEGILDAEKLLELL</sequence>
<dbReference type="Proteomes" id="UP001153678">
    <property type="component" value="Unassembled WGS sequence"/>
</dbReference>
<evidence type="ECO:0000313" key="2">
    <source>
        <dbReference type="Proteomes" id="UP001153678"/>
    </source>
</evidence>
<feature type="non-terminal residue" evidence="1">
    <location>
        <position position="286"/>
    </location>
</feature>
<gene>
    <name evidence="1" type="ORF">FWILDA_LOCUS14143</name>
</gene>
<evidence type="ECO:0000313" key="1">
    <source>
        <dbReference type="EMBL" id="CAI2189567.1"/>
    </source>
</evidence>
<dbReference type="OrthoDB" id="2403385at2759"/>
<dbReference type="EMBL" id="CAMKVN010005906">
    <property type="protein sequence ID" value="CAI2189567.1"/>
    <property type="molecule type" value="Genomic_DNA"/>
</dbReference>
<organism evidence="1 2">
    <name type="scientific">Funneliformis geosporum</name>
    <dbReference type="NCBI Taxonomy" id="1117311"/>
    <lineage>
        <taxon>Eukaryota</taxon>
        <taxon>Fungi</taxon>
        <taxon>Fungi incertae sedis</taxon>
        <taxon>Mucoromycota</taxon>
        <taxon>Glomeromycotina</taxon>
        <taxon>Glomeromycetes</taxon>
        <taxon>Glomerales</taxon>
        <taxon>Glomeraceae</taxon>
        <taxon>Funneliformis</taxon>
    </lineage>
</organism>
<name>A0A9W4T3Y3_9GLOM</name>
<protein>
    <submittedName>
        <fullName evidence="1">16604_t:CDS:1</fullName>
    </submittedName>
</protein>
<dbReference type="AlphaFoldDB" id="A0A9W4T3Y3"/>
<reference evidence="1" key="1">
    <citation type="submission" date="2022-08" db="EMBL/GenBank/DDBJ databases">
        <authorList>
            <person name="Kallberg Y."/>
            <person name="Tangrot J."/>
            <person name="Rosling A."/>
        </authorList>
    </citation>
    <scope>NUCLEOTIDE SEQUENCE</scope>
    <source>
        <strain evidence="1">Wild A</strain>
    </source>
</reference>
<accession>A0A9W4T3Y3</accession>